<gene>
    <name evidence="2" type="ORF">CCAM_LOCUS13346</name>
</gene>
<feature type="region of interest" description="Disordered" evidence="1">
    <location>
        <begin position="182"/>
        <end position="206"/>
    </location>
</feature>
<reference evidence="2 3" key="1">
    <citation type="submission" date="2018-04" db="EMBL/GenBank/DDBJ databases">
        <authorList>
            <person name="Vogel A."/>
        </authorList>
    </citation>
    <scope>NUCLEOTIDE SEQUENCE [LARGE SCALE GENOMIC DNA]</scope>
</reference>
<evidence type="ECO:0000256" key="1">
    <source>
        <dbReference type="SAM" id="MobiDB-lite"/>
    </source>
</evidence>
<keyword evidence="3" id="KW-1185">Reference proteome</keyword>
<evidence type="ECO:0000313" key="2">
    <source>
        <dbReference type="EMBL" id="VFQ71570.1"/>
    </source>
</evidence>
<dbReference type="AlphaFoldDB" id="A0A484L5L8"/>
<organism evidence="2 3">
    <name type="scientific">Cuscuta campestris</name>
    <dbReference type="NCBI Taxonomy" id="132261"/>
    <lineage>
        <taxon>Eukaryota</taxon>
        <taxon>Viridiplantae</taxon>
        <taxon>Streptophyta</taxon>
        <taxon>Embryophyta</taxon>
        <taxon>Tracheophyta</taxon>
        <taxon>Spermatophyta</taxon>
        <taxon>Magnoliopsida</taxon>
        <taxon>eudicotyledons</taxon>
        <taxon>Gunneridae</taxon>
        <taxon>Pentapetalae</taxon>
        <taxon>asterids</taxon>
        <taxon>lamiids</taxon>
        <taxon>Solanales</taxon>
        <taxon>Convolvulaceae</taxon>
        <taxon>Cuscuteae</taxon>
        <taxon>Cuscuta</taxon>
        <taxon>Cuscuta subgen. Grammica</taxon>
        <taxon>Cuscuta sect. Cleistogrammica</taxon>
    </lineage>
</organism>
<name>A0A484L5L8_9ASTE</name>
<protein>
    <submittedName>
        <fullName evidence="2">Uncharacterized protein</fullName>
    </submittedName>
</protein>
<dbReference type="EMBL" id="OOIL02001024">
    <property type="protein sequence ID" value="VFQ71570.1"/>
    <property type="molecule type" value="Genomic_DNA"/>
</dbReference>
<proteinExistence type="predicted"/>
<dbReference type="Proteomes" id="UP000595140">
    <property type="component" value="Unassembled WGS sequence"/>
</dbReference>
<feature type="compositionally biased region" description="Polar residues" evidence="1">
    <location>
        <begin position="185"/>
        <end position="206"/>
    </location>
</feature>
<sequence length="206" mass="22045">MAAEVEVDGDQTVDVWTRNETGHICTGLAPPLILRSILVVIGTFRCVLSVRPERIRREKKRIWTADLDGVLHWMAVAARRVDDGGTQLDGFSTAARTGDSVTLPRCGSRPSGELRWWRRLLKPGGGGNSLGCATPIEPADVAHLLSAHDMDTDDQLCDGSSTAAPERISGCSRVADGGSGLRVDLQSNNRTATTSQRLPLSAATDS</sequence>
<evidence type="ECO:0000313" key="3">
    <source>
        <dbReference type="Proteomes" id="UP000595140"/>
    </source>
</evidence>
<accession>A0A484L5L8</accession>